<evidence type="ECO:0000313" key="3">
    <source>
        <dbReference type="Proteomes" id="UP000000852"/>
    </source>
</evidence>
<keyword evidence="1" id="KW-0812">Transmembrane</keyword>
<feature type="transmembrane region" description="Helical" evidence="1">
    <location>
        <begin position="74"/>
        <end position="95"/>
    </location>
</feature>
<organism evidence="2 3">
    <name type="scientific">Pedobacter heparinus (strain ATCC 13125 / DSM 2366 / CIP 104194 / JCM 7457 / NBRC 12017 / NCIMB 9290 / NRRL B-14731 / HIM 762-3)</name>
    <dbReference type="NCBI Taxonomy" id="485917"/>
    <lineage>
        <taxon>Bacteria</taxon>
        <taxon>Pseudomonadati</taxon>
        <taxon>Bacteroidota</taxon>
        <taxon>Sphingobacteriia</taxon>
        <taxon>Sphingobacteriales</taxon>
        <taxon>Sphingobacteriaceae</taxon>
        <taxon>Pedobacter</taxon>
    </lineage>
</organism>
<dbReference type="OrthoDB" id="1121797at2"/>
<name>C6XSX5_PEDHD</name>
<protein>
    <submittedName>
        <fullName evidence="2">Uncharacterized protein</fullName>
    </submittedName>
</protein>
<accession>C6XSX5</accession>
<keyword evidence="1" id="KW-1133">Transmembrane helix</keyword>
<dbReference type="HOGENOM" id="CLU_132139_0_0_10"/>
<sequence length="159" mass="17591">MDNFEDAEPVEEAGQEQETLLVTEEIRSYIYETAKWTRFLSIVGLVFAAFLALMALSANGLMETMTAVAPSSPLVKLGAAFLTVYFLCISLMLFYPSYLLFKYSNAANTAVLYADQENFTVAMKKMKSVFKFWGIVTIVILAINVISILLTLIAKVGTA</sequence>
<dbReference type="KEGG" id="phe:Phep_1321"/>
<keyword evidence="1" id="KW-0472">Membrane</keyword>
<dbReference type="RefSeq" id="WP_012781480.1">
    <property type="nucleotide sequence ID" value="NC_013061.1"/>
</dbReference>
<dbReference type="AlphaFoldDB" id="C6XSX5"/>
<dbReference type="STRING" id="485917.Phep_1321"/>
<dbReference type="EMBL" id="CP001681">
    <property type="protein sequence ID" value="ACU03536.1"/>
    <property type="molecule type" value="Genomic_DNA"/>
</dbReference>
<proteinExistence type="predicted"/>
<gene>
    <name evidence="2" type="ordered locus">Phep_1321</name>
</gene>
<feature type="transmembrane region" description="Helical" evidence="1">
    <location>
        <begin position="39"/>
        <end position="62"/>
    </location>
</feature>
<dbReference type="eggNOG" id="ENOG50331AC">
    <property type="taxonomic scope" value="Bacteria"/>
</dbReference>
<feature type="transmembrane region" description="Helical" evidence="1">
    <location>
        <begin position="132"/>
        <end position="154"/>
    </location>
</feature>
<reference evidence="2 3" key="1">
    <citation type="journal article" date="2009" name="Stand. Genomic Sci.">
        <title>Complete genome sequence of Pedobacter heparinus type strain (HIM 762-3).</title>
        <authorList>
            <person name="Han C."/>
            <person name="Spring S."/>
            <person name="Lapidus A."/>
            <person name="Del Rio T.G."/>
            <person name="Tice H."/>
            <person name="Copeland A."/>
            <person name="Cheng J.F."/>
            <person name="Lucas S."/>
            <person name="Chen F."/>
            <person name="Nolan M."/>
            <person name="Bruce D."/>
            <person name="Goodwin L."/>
            <person name="Pitluck S."/>
            <person name="Ivanova N."/>
            <person name="Mavromatis K."/>
            <person name="Mikhailova N."/>
            <person name="Pati A."/>
            <person name="Chen A."/>
            <person name="Palaniappan K."/>
            <person name="Land M."/>
            <person name="Hauser L."/>
            <person name="Chang Y.J."/>
            <person name="Jeffries C.C."/>
            <person name="Saunders E."/>
            <person name="Chertkov O."/>
            <person name="Brettin T."/>
            <person name="Goker M."/>
            <person name="Rohde M."/>
            <person name="Bristow J."/>
            <person name="Eisen J.A."/>
            <person name="Markowitz V."/>
            <person name="Hugenholtz P."/>
            <person name="Kyrpides N.C."/>
            <person name="Klenk H.P."/>
            <person name="Detter J.C."/>
        </authorList>
    </citation>
    <scope>NUCLEOTIDE SEQUENCE [LARGE SCALE GENOMIC DNA]</scope>
    <source>
        <strain evidence="3">ATCC 13125 / DSM 2366 / CIP 104194 / JCM 7457 / NBRC 12017 / NCIMB 9290 / NRRL B-14731 / HIM 762-3</strain>
    </source>
</reference>
<evidence type="ECO:0000313" key="2">
    <source>
        <dbReference type="EMBL" id="ACU03536.1"/>
    </source>
</evidence>
<dbReference type="Proteomes" id="UP000000852">
    <property type="component" value="Chromosome"/>
</dbReference>
<keyword evidence="3" id="KW-1185">Reference proteome</keyword>
<evidence type="ECO:0000256" key="1">
    <source>
        <dbReference type="SAM" id="Phobius"/>
    </source>
</evidence>